<reference evidence="5" key="2">
    <citation type="submission" date="2025-09" db="UniProtKB">
        <authorList>
            <consortium name="Ensembl"/>
        </authorList>
    </citation>
    <scope>IDENTIFICATION</scope>
</reference>
<dbReference type="PANTHER" id="PTHR19957:SF88">
    <property type="entry name" value="SYNTAXIN-12"/>
    <property type="match status" value="1"/>
</dbReference>
<dbReference type="SMART" id="SM00397">
    <property type="entry name" value="t_SNARE"/>
    <property type="match status" value="1"/>
</dbReference>
<dbReference type="GO" id="GO:0000149">
    <property type="term" value="F:SNARE binding"/>
    <property type="evidence" value="ECO:0007669"/>
    <property type="project" value="TreeGrafter"/>
</dbReference>
<evidence type="ECO:0000256" key="3">
    <source>
        <dbReference type="RuleBase" id="RU003858"/>
    </source>
</evidence>
<dbReference type="PANTHER" id="PTHR19957">
    <property type="entry name" value="SYNTAXIN"/>
    <property type="match status" value="1"/>
</dbReference>
<evidence type="ECO:0000256" key="2">
    <source>
        <dbReference type="ARBA" id="ARBA00023054"/>
    </source>
</evidence>
<dbReference type="InterPro" id="IPR006012">
    <property type="entry name" value="Syntaxin/epimorphin_CS"/>
</dbReference>
<gene>
    <name evidence="5" type="primary">LOC112245883</name>
</gene>
<dbReference type="GO" id="GO:0030672">
    <property type="term" value="C:synaptic vesicle membrane"/>
    <property type="evidence" value="ECO:0007669"/>
    <property type="project" value="TreeGrafter"/>
</dbReference>
<dbReference type="GO" id="GO:0006886">
    <property type="term" value="P:intracellular protein transport"/>
    <property type="evidence" value="ECO:0007669"/>
    <property type="project" value="InterPro"/>
</dbReference>
<accession>A0A8C8IZA4</accession>
<dbReference type="InterPro" id="IPR000727">
    <property type="entry name" value="T_SNARE_dom"/>
</dbReference>
<dbReference type="InterPro" id="IPR045242">
    <property type="entry name" value="Syntaxin"/>
</dbReference>
<comment type="similarity">
    <text evidence="1 3">Belongs to the syntaxin family.</text>
</comment>
<dbReference type="GeneTree" id="ENSGT01000000214440"/>
<sequence>MSYGRTDSYHSQPRDFSNLTQTCSVNIQKITQNTGQIKNMLYQMGTRQETPELQDRLQQVQHYTNQLAKETNRHLKDLGSLPLPPSEQRQQKIQKDRLMNDFSAALNNFQAVQRQAAEKERESVARARAGSRLTQEDEGNVDEQLVTFEKDYDDWSQSQTQQLEEPEVTEEDLEVIKERETNIRQLESDIMDVNQIFKDLAVMIHDQGEMIDSIEANVESAEVHVDRGTGQLQRAAYYQPCHKRTSWHSLVNTGVSVDEEKAGDHSVMLIEFE</sequence>
<keyword evidence="6" id="KW-1185">Reference proteome</keyword>
<proteinExistence type="inferred from homology"/>
<dbReference type="Ensembl" id="ENSOTST00005094840.2">
    <property type="protein sequence ID" value="ENSOTSP00005087383.2"/>
    <property type="gene ID" value="ENSOTSG00005041186.2"/>
</dbReference>
<evidence type="ECO:0000313" key="6">
    <source>
        <dbReference type="Proteomes" id="UP000694402"/>
    </source>
</evidence>
<dbReference type="PROSITE" id="PS00914">
    <property type="entry name" value="SYNTAXIN"/>
    <property type="match status" value="1"/>
</dbReference>
<keyword evidence="2" id="KW-0175">Coiled coil</keyword>
<dbReference type="AlphaFoldDB" id="A0A8C8IZA4"/>
<dbReference type="Proteomes" id="UP000694402">
    <property type="component" value="Unassembled WGS sequence"/>
</dbReference>
<dbReference type="GO" id="GO:0005484">
    <property type="term" value="F:SNAP receptor activity"/>
    <property type="evidence" value="ECO:0007669"/>
    <property type="project" value="InterPro"/>
</dbReference>
<dbReference type="GO" id="GO:0031201">
    <property type="term" value="C:SNARE complex"/>
    <property type="evidence" value="ECO:0007669"/>
    <property type="project" value="TreeGrafter"/>
</dbReference>
<name>A0A8C8IZA4_ONCTS</name>
<evidence type="ECO:0000259" key="4">
    <source>
        <dbReference type="PROSITE" id="PS50192"/>
    </source>
</evidence>
<dbReference type="GO" id="GO:0098837">
    <property type="term" value="C:postsynaptic recycling endosome"/>
    <property type="evidence" value="ECO:0007669"/>
    <property type="project" value="TreeGrafter"/>
</dbReference>
<organism evidence="5 6">
    <name type="scientific">Oncorhynchus tshawytscha</name>
    <name type="common">Chinook salmon</name>
    <name type="synonym">Salmo tshawytscha</name>
    <dbReference type="NCBI Taxonomy" id="74940"/>
    <lineage>
        <taxon>Eukaryota</taxon>
        <taxon>Metazoa</taxon>
        <taxon>Chordata</taxon>
        <taxon>Craniata</taxon>
        <taxon>Vertebrata</taxon>
        <taxon>Euteleostomi</taxon>
        <taxon>Actinopterygii</taxon>
        <taxon>Neopterygii</taxon>
        <taxon>Teleostei</taxon>
        <taxon>Protacanthopterygii</taxon>
        <taxon>Salmoniformes</taxon>
        <taxon>Salmonidae</taxon>
        <taxon>Salmoninae</taxon>
        <taxon>Oncorhynchus</taxon>
    </lineage>
</organism>
<dbReference type="Gene3D" id="1.20.58.70">
    <property type="match status" value="1"/>
</dbReference>
<protein>
    <recommendedName>
        <fullName evidence="4">t-SNARE coiled-coil homology domain-containing protein</fullName>
    </recommendedName>
</protein>
<dbReference type="InterPro" id="IPR010989">
    <property type="entry name" value="SNARE"/>
</dbReference>
<dbReference type="PROSITE" id="PS50192">
    <property type="entry name" value="T_SNARE"/>
    <property type="match status" value="1"/>
</dbReference>
<evidence type="ECO:0000256" key="1">
    <source>
        <dbReference type="ARBA" id="ARBA00009063"/>
    </source>
</evidence>
<dbReference type="InterPro" id="IPR006011">
    <property type="entry name" value="Syntaxin_N"/>
</dbReference>
<dbReference type="Pfam" id="PF05739">
    <property type="entry name" value="SNARE"/>
    <property type="match status" value="1"/>
</dbReference>
<dbReference type="Pfam" id="PF14523">
    <property type="entry name" value="Syntaxin_2"/>
    <property type="match status" value="1"/>
</dbReference>
<dbReference type="Gene3D" id="1.20.5.110">
    <property type="match status" value="1"/>
</dbReference>
<feature type="domain" description="T-SNARE coiled-coil homology" evidence="4">
    <location>
        <begin position="173"/>
        <end position="235"/>
    </location>
</feature>
<reference evidence="5" key="1">
    <citation type="submission" date="2025-08" db="UniProtKB">
        <authorList>
            <consortium name="Ensembl"/>
        </authorList>
    </citation>
    <scope>IDENTIFICATION</scope>
</reference>
<dbReference type="GO" id="GO:0048278">
    <property type="term" value="P:vesicle docking"/>
    <property type="evidence" value="ECO:0007669"/>
    <property type="project" value="TreeGrafter"/>
</dbReference>
<dbReference type="GO" id="GO:0000045">
    <property type="term" value="P:autophagosome assembly"/>
    <property type="evidence" value="ECO:0007669"/>
    <property type="project" value="TreeGrafter"/>
</dbReference>
<dbReference type="GO" id="GO:0006906">
    <property type="term" value="P:vesicle fusion"/>
    <property type="evidence" value="ECO:0007669"/>
    <property type="project" value="TreeGrafter"/>
</dbReference>
<dbReference type="SUPFAM" id="SSF47661">
    <property type="entry name" value="t-snare proteins"/>
    <property type="match status" value="1"/>
</dbReference>
<evidence type="ECO:0000313" key="5">
    <source>
        <dbReference type="Ensembl" id="ENSOTSP00005087383.2"/>
    </source>
</evidence>
<dbReference type="SMART" id="SM00503">
    <property type="entry name" value="SynN"/>
    <property type="match status" value="1"/>
</dbReference>
<dbReference type="CDD" id="cd15876">
    <property type="entry name" value="SNARE_syntaxin12"/>
    <property type="match status" value="1"/>
</dbReference>
<dbReference type="FunFam" id="1.20.58.70:FF:000009">
    <property type="entry name" value="Syntaxin 12"/>
    <property type="match status" value="1"/>
</dbReference>